<comment type="similarity">
    <text evidence="1">Belongs to the allantoicase family.</text>
</comment>
<reference evidence="3" key="2">
    <citation type="submission" date="2019-06" db="EMBL/GenBank/DDBJ databases">
        <title>Genomics analysis of Aphanomyces spp. identifies a new class of oomycete effector associated with host adaptation.</title>
        <authorList>
            <person name="Gaulin E."/>
        </authorList>
    </citation>
    <scope>NUCLEOTIDE SEQUENCE</scope>
    <source>
        <strain evidence="3">CBS 578.67</strain>
    </source>
</reference>
<evidence type="ECO:0000256" key="1">
    <source>
        <dbReference type="ARBA" id="ARBA00009242"/>
    </source>
</evidence>
<dbReference type="Pfam" id="PF03561">
    <property type="entry name" value="Allantoicase"/>
    <property type="match status" value="2"/>
</dbReference>
<dbReference type="AlphaFoldDB" id="A0A485KSZ2"/>
<keyword evidence="5" id="KW-1185">Reference proteome</keyword>
<dbReference type="PIRSF" id="PIRSF016516">
    <property type="entry name" value="Allantoicase"/>
    <property type="match status" value="1"/>
</dbReference>
<dbReference type="EMBL" id="VJMH01005230">
    <property type="protein sequence ID" value="KAF0698582.1"/>
    <property type="molecule type" value="Genomic_DNA"/>
</dbReference>
<dbReference type="InterPro" id="IPR015908">
    <property type="entry name" value="Allantoicase_dom"/>
</dbReference>
<proteinExistence type="inferred from homology"/>
<accession>A0A485KSZ2</accession>
<feature type="domain" description="Allantoicase" evidence="2">
    <location>
        <begin position="209"/>
        <end position="365"/>
    </location>
</feature>
<dbReference type="GO" id="GO:0004037">
    <property type="term" value="F:allantoicase activity"/>
    <property type="evidence" value="ECO:0007669"/>
    <property type="project" value="InterPro"/>
</dbReference>
<dbReference type="PANTHER" id="PTHR12045:SF3">
    <property type="entry name" value="INACTIVE ALLANTOICASE-RELATED"/>
    <property type="match status" value="1"/>
</dbReference>
<dbReference type="InterPro" id="IPR005164">
    <property type="entry name" value="Allantoicase"/>
</dbReference>
<dbReference type="FunFam" id="2.60.120.260:FF:000077">
    <property type="entry name" value="Probable allantoicase"/>
    <property type="match status" value="1"/>
</dbReference>
<dbReference type="GO" id="GO:0000256">
    <property type="term" value="P:allantoin catabolic process"/>
    <property type="evidence" value="ECO:0007669"/>
    <property type="project" value="InterPro"/>
</dbReference>
<dbReference type="EMBL" id="CAADRA010005251">
    <property type="protein sequence ID" value="VFT87681.1"/>
    <property type="molecule type" value="Genomic_DNA"/>
</dbReference>
<evidence type="ECO:0000313" key="3">
    <source>
        <dbReference type="EMBL" id="KAF0698582.1"/>
    </source>
</evidence>
<dbReference type="NCBIfam" id="TIGR02961">
    <property type="entry name" value="allantoicase"/>
    <property type="match status" value="1"/>
</dbReference>
<dbReference type="Gene3D" id="2.60.120.260">
    <property type="entry name" value="Galactose-binding domain-like"/>
    <property type="match status" value="2"/>
</dbReference>
<evidence type="ECO:0000313" key="5">
    <source>
        <dbReference type="Proteomes" id="UP000332933"/>
    </source>
</evidence>
<gene>
    <name evidence="4" type="primary">Aste57867_10812</name>
    <name evidence="3" type="ORF">As57867_010772</name>
    <name evidence="4" type="ORF">ASTE57867_10812</name>
</gene>
<sequence>MTAPPPFTTLTNLSLGGQILFATDEWFAAADNLLSPTEPIFIADKFTEFGKWMDGWESRRKRIAGHDWCILQLGLRGKITGIEVDTAFFTGNNAPRVSIQAANLPADVGQSLIRPRRMGTAASLQEFKDVEDLFHSDSWTELLPRSPLGPGYEEARHNYFEIAHDQVVTHLRVNMFPDGGIARLRVYGVVSVDWSKVTGRVDLVAASNGGTVVHYSDAHYGEPRNLLRPGRGVNMGDGWETARKKTRPAVLTVDAQGLLHVPGSDFVVLKLGHAGVVDEIEVDTAHFKGNFPESCFVEGCYFHGSDDKAVVTQGKWTAVMARTKLTANAIHRFKPLSSATQPINYVRLTMYPDGGISRFRLFGTKAADPSRL</sequence>
<evidence type="ECO:0000259" key="2">
    <source>
        <dbReference type="Pfam" id="PF03561"/>
    </source>
</evidence>
<dbReference type="HAMAP" id="MF_00813">
    <property type="entry name" value="Allantoicase"/>
    <property type="match status" value="1"/>
</dbReference>
<dbReference type="InterPro" id="IPR008979">
    <property type="entry name" value="Galactose-bd-like_sf"/>
</dbReference>
<protein>
    <submittedName>
        <fullName evidence="4">Aste57867_10812 protein</fullName>
    </submittedName>
</protein>
<reference evidence="4 5" key="1">
    <citation type="submission" date="2019-03" db="EMBL/GenBank/DDBJ databases">
        <authorList>
            <person name="Gaulin E."/>
            <person name="Dumas B."/>
        </authorList>
    </citation>
    <scope>NUCLEOTIDE SEQUENCE [LARGE SCALE GENOMIC DNA]</scope>
    <source>
        <strain evidence="4">CBS 568.67</strain>
    </source>
</reference>
<dbReference type="OrthoDB" id="10266039at2759"/>
<dbReference type="SUPFAM" id="SSF49785">
    <property type="entry name" value="Galactose-binding domain-like"/>
    <property type="match status" value="2"/>
</dbReference>
<name>A0A485KSZ2_9STRA</name>
<dbReference type="PANTHER" id="PTHR12045">
    <property type="entry name" value="ALLANTOICASE"/>
    <property type="match status" value="1"/>
</dbReference>
<evidence type="ECO:0000313" key="4">
    <source>
        <dbReference type="EMBL" id="VFT87681.1"/>
    </source>
</evidence>
<dbReference type="Proteomes" id="UP000332933">
    <property type="component" value="Unassembled WGS sequence"/>
</dbReference>
<feature type="domain" description="Allantoicase" evidence="2">
    <location>
        <begin position="16"/>
        <end position="190"/>
    </location>
</feature>
<organism evidence="4 5">
    <name type="scientific">Aphanomyces stellatus</name>
    <dbReference type="NCBI Taxonomy" id="120398"/>
    <lineage>
        <taxon>Eukaryota</taxon>
        <taxon>Sar</taxon>
        <taxon>Stramenopiles</taxon>
        <taxon>Oomycota</taxon>
        <taxon>Saprolegniomycetes</taxon>
        <taxon>Saprolegniales</taxon>
        <taxon>Verrucalvaceae</taxon>
        <taxon>Aphanomyces</taxon>
    </lineage>
</organism>